<evidence type="ECO:0000313" key="1">
    <source>
        <dbReference type="EMBL" id="KEY63955.1"/>
    </source>
</evidence>
<gene>
    <name evidence="1" type="ORF">S7711_11301</name>
</gene>
<accession>A0A084AF76</accession>
<dbReference type="EMBL" id="KL648757">
    <property type="protein sequence ID" value="KEY63955.1"/>
    <property type="molecule type" value="Genomic_DNA"/>
</dbReference>
<protein>
    <submittedName>
        <fullName evidence="1">Uncharacterized protein</fullName>
    </submittedName>
</protein>
<name>A0A084AF76_STACB</name>
<sequence length="293" mass="33427">MSSIDHSFATEELASFRNGGYYKDLAQAFVNIYRARFATLASKYKVDPEHCLIMPLVPRVTVTGCFCRGDPTHAGGHSWRCCPSKGNMVIGKDACLVSCPYQNPLLDVPHPATDACFNPTSKAQKFLAWLTEYRLSWVYQSINEPISYELFKLMHPYYAVQGGIEPKTHSQYSSHFHERFLMLLVGELRRPWVSQLPSNSNWRSTEMIHGVLNWVQRSQEECVESLVTEMIACKTRRLKKKESVSHAEAMELVTNVSYALPHVVQQSWGIAMSQAVDEKGEHIKSTRHKDVWK</sequence>
<reference evidence="1 2" key="1">
    <citation type="journal article" date="2014" name="BMC Genomics">
        <title>Comparative genome sequencing reveals chemotype-specific gene clusters in the toxigenic black mold Stachybotrys.</title>
        <authorList>
            <person name="Semeiks J."/>
            <person name="Borek D."/>
            <person name="Otwinowski Z."/>
            <person name="Grishin N.V."/>
        </authorList>
    </citation>
    <scope>NUCLEOTIDE SEQUENCE [LARGE SCALE GENOMIC DNA]</scope>
    <source>
        <strain evidence="2">CBS 109288 / IBT 7711</strain>
    </source>
</reference>
<keyword evidence="2" id="KW-1185">Reference proteome</keyword>
<proteinExistence type="predicted"/>
<dbReference type="Proteomes" id="UP000028045">
    <property type="component" value="Unassembled WGS sequence"/>
</dbReference>
<evidence type="ECO:0000313" key="2">
    <source>
        <dbReference type="Proteomes" id="UP000028045"/>
    </source>
</evidence>
<organism evidence="1 2">
    <name type="scientific">Stachybotrys chartarum (strain CBS 109288 / IBT 7711)</name>
    <name type="common">Toxic black mold</name>
    <name type="synonym">Stilbospora chartarum</name>
    <dbReference type="NCBI Taxonomy" id="1280523"/>
    <lineage>
        <taxon>Eukaryota</taxon>
        <taxon>Fungi</taxon>
        <taxon>Dikarya</taxon>
        <taxon>Ascomycota</taxon>
        <taxon>Pezizomycotina</taxon>
        <taxon>Sordariomycetes</taxon>
        <taxon>Hypocreomycetidae</taxon>
        <taxon>Hypocreales</taxon>
        <taxon>Stachybotryaceae</taxon>
        <taxon>Stachybotrys</taxon>
    </lineage>
</organism>
<dbReference type="AlphaFoldDB" id="A0A084AF76"/>
<dbReference type="HOGENOM" id="CLU_950525_0_0_1"/>